<accession>A0A251X7F7</accession>
<evidence type="ECO:0000259" key="3">
    <source>
        <dbReference type="Pfam" id="PF12729"/>
    </source>
</evidence>
<keyword evidence="1" id="KW-0175">Coiled coil</keyword>
<feature type="transmembrane region" description="Helical" evidence="2">
    <location>
        <begin position="12"/>
        <end position="29"/>
    </location>
</feature>
<evidence type="ECO:0000256" key="1">
    <source>
        <dbReference type="SAM" id="Coils"/>
    </source>
</evidence>
<keyword evidence="5" id="KW-1185">Reference proteome</keyword>
<sequence length="277" mass="31741">MQSAATLIKIRLAFLGIIALFIMVSIFSYNRMFVLNQKSTEMETNWLPSIVRINAIAAKISDYRMAELLHVLSLVPEEIAQQEKDIERIMRELSSLKQEYQALISSDNELKIYQNTLEKHEEYFRASQEALDYSKRNQKEEATKQLRKSSILFNSLQIELQKLVQLNQEGGEKTSRGGDEIFAQVKTMLVAINIVVALILFIFMLLIEGWSSRIANEAQFDAQDAEKAAASFINRITIKGKLRFAFLGLSVLFIIFTALSLNRMNLINQKSTEIYQN</sequence>
<feature type="domain" description="Chemotaxis methyl-accepting receptor HlyB-like 4HB MCP" evidence="3">
    <location>
        <begin position="9"/>
        <end position="176"/>
    </location>
</feature>
<dbReference type="InterPro" id="IPR024478">
    <property type="entry name" value="HlyB_4HB_MCP"/>
</dbReference>
<protein>
    <recommendedName>
        <fullName evidence="3">Chemotaxis methyl-accepting receptor HlyB-like 4HB MCP domain-containing protein</fullName>
    </recommendedName>
</protein>
<proteinExistence type="predicted"/>
<gene>
    <name evidence="4" type="ORF">TPSD3_06165</name>
</gene>
<comment type="caution">
    <text evidence="4">The sequence shown here is derived from an EMBL/GenBank/DDBJ whole genome shotgun (WGS) entry which is preliminary data.</text>
</comment>
<feature type="coiled-coil region" evidence="1">
    <location>
        <begin position="79"/>
        <end position="106"/>
    </location>
</feature>
<organism evidence="4 5">
    <name type="scientific">Thioflexithrix psekupsensis</name>
    <dbReference type="NCBI Taxonomy" id="1570016"/>
    <lineage>
        <taxon>Bacteria</taxon>
        <taxon>Pseudomonadati</taxon>
        <taxon>Pseudomonadota</taxon>
        <taxon>Gammaproteobacteria</taxon>
        <taxon>Thiotrichales</taxon>
        <taxon>Thioflexithrix</taxon>
    </lineage>
</organism>
<dbReference type="EMBL" id="MSLT01000012">
    <property type="protein sequence ID" value="OUD13926.1"/>
    <property type="molecule type" value="Genomic_DNA"/>
</dbReference>
<feature type="transmembrane region" description="Helical" evidence="2">
    <location>
        <begin position="188"/>
        <end position="207"/>
    </location>
</feature>
<reference evidence="4 5" key="1">
    <citation type="submission" date="2016-12" db="EMBL/GenBank/DDBJ databases">
        <title>Thioflexothrix psekupsii D3 genome sequencing and assembly.</title>
        <authorList>
            <person name="Fomenkov A."/>
            <person name="Vincze T."/>
            <person name="Grabovich M."/>
            <person name="Anton B.P."/>
            <person name="Dubinina G."/>
            <person name="Orlova M."/>
            <person name="Belousova E."/>
            <person name="Roberts R.J."/>
        </authorList>
    </citation>
    <scope>NUCLEOTIDE SEQUENCE [LARGE SCALE GENOMIC DNA]</scope>
    <source>
        <strain evidence="4">D3</strain>
    </source>
</reference>
<keyword evidence="2" id="KW-1133">Transmembrane helix</keyword>
<evidence type="ECO:0000313" key="5">
    <source>
        <dbReference type="Proteomes" id="UP000194798"/>
    </source>
</evidence>
<dbReference type="Pfam" id="PF12729">
    <property type="entry name" value="4HB_MCP_1"/>
    <property type="match status" value="1"/>
</dbReference>
<keyword evidence="2" id="KW-0472">Membrane</keyword>
<dbReference type="RefSeq" id="WP_176329760.1">
    <property type="nucleotide sequence ID" value="NZ_MSLT01000012.1"/>
</dbReference>
<dbReference type="AlphaFoldDB" id="A0A251X7F7"/>
<evidence type="ECO:0000256" key="2">
    <source>
        <dbReference type="SAM" id="Phobius"/>
    </source>
</evidence>
<evidence type="ECO:0000313" key="4">
    <source>
        <dbReference type="EMBL" id="OUD13926.1"/>
    </source>
</evidence>
<dbReference type="Proteomes" id="UP000194798">
    <property type="component" value="Unassembled WGS sequence"/>
</dbReference>
<keyword evidence="2" id="KW-0812">Transmembrane</keyword>
<feature type="transmembrane region" description="Helical" evidence="2">
    <location>
        <begin position="242"/>
        <end position="261"/>
    </location>
</feature>
<name>A0A251X7F7_9GAMM</name>